<sequence>MTTLSNELDRIVAEIECQTRHSFMDRHIRRPEVPVSFVRVLHSMLRSLSLSQERIRLYCVTATLLQMGLDIHETVTNTRETGTGEIRARQLAVLAGDYMSSLFYKNLAERGEIDGVHRLSQAISDINEAKMELYGLQDQSQVPWSVFIRPARRICGGLVTHLSRFFCDDSPENPWDPLAENLLLMILWSSPPRPVAELGIRFPEETLRPLFMETLQQVREVRPLDVRHDLIDLIRETIPARWSESPVMEG</sequence>
<organism evidence="1 2">
    <name type="scientific">Kroppenstedtia eburnea</name>
    <dbReference type="NCBI Taxonomy" id="714067"/>
    <lineage>
        <taxon>Bacteria</taxon>
        <taxon>Bacillati</taxon>
        <taxon>Bacillota</taxon>
        <taxon>Bacilli</taxon>
        <taxon>Bacillales</taxon>
        <taxon>Thermoactinomycetaceae</taxon>
        <taxon>Kroppenstedtia</taxon>
    </lineage>
</organism>
<dbReference type="RefSeq" id="WP_076522871.1">
    <property type="nucleotide sequence ID" value="NZ_CP048103.1"/>
</dbReference>
<dbReference type="Gene3D" id="1.20.120.1450">
    <property type="match status" value="1"/>
</dbReference>
<dbReference type="OrthoDB" id="2417886at2"/>
<reference evidence="2" key="1">
    <citation type="submission" date="2017-01" db="EMBL/GenBank/DDBJ databases">
        <authorList>
            <person name="Varghese N."/>
            <person name="Submissions S."/>
        </authorList>
    </citation>
    <scope>NUCLEOTIDE SEQUENCE [LARGE SCALE GENOMIC DNA]</scope>
    <source>
        <strain evidence="2">DSM 45196</strain>
    </source>
</reference>
<gene>
    <name evidence="1" type="ORF">SAMN05421790_101204</name>
</gene>
<dbReference type="AlphaFoldDB" id="A0A1N7IPR9"/>
<name>A0A1N7IPR9_9BACL</name>
<dbReference type="EMBL" id="FTOD01000001">
    <property type="protein sequence ID" value="SIS39072.1"/>
    <property type="molecule type" value="Genomic_DNA"/>
</dbReference>
<dbReference type="InterPro" id="IPR009920">
    <property type="entry name" value="HEPPP_synth_su1"/>
</dbReference>
<dbReference type="Proteomes" id="UP000186795">
    <property type="component" value="Unassembled WGS sequence"/>
</dbReference>
<dbReference type="GO" id="GO:0009234">
    <property type="term" value="P:menaquinone biosynthetic process"/>
    <property type="evidence" value="ECO:0007669"/>
    <property type="project" value="InterPro"/>
</dbReference>
<dbReference type="Pfam" id="PF07307">
    <property type="entry name" value="HEPPP_synt_1"/>
    <property type="match status" value="1"/>
</dbReference>
<evidence type="ECO:0000313" key="2">
    <source>
        <dbReference type="Proteomes" id="UP000186795"/>
    </source>
</evidence>
<evidence type="ECO:0000313" key="1">
    <source>
        <dbReference type="EMBL" id="SIS39072.1"/>
    </source>
</evidence>
<proteinExistence type="predicted"/>
<protein>
    <submittedName>
        <fullName evidence="1">Heptaprenyl diphosphate synthase</fullName>
    </submittedName>
</protein>
<accession>A0A1N7IPR9</accession>
<keyword evidence="2" id="KW-1185">Reference proteome</keyword>